<feature type="region of interest" description="Disordered" evidence="1">
    <location>
        <begin position="30"/>
        <end position="125"/>
    </location>
</feature>
<comment type="caution">
    <text evidence="2">The sequence shown here is derived from an EMBL/GenBank/DDBJ whole genome shotgun (WGS) entry which is preliminary data.</text>
</comment>
<sequence length="228" mass="23336">MNGRDLSTPLVVGLVLLSALVTGAVIVDGPLLGSTSPTPGDSNDSATTGDSAVGESTDDSGGSDGDGGATDESDAGDGDTTGGTDAGASGEAPATESESGPTTDGGDATTDAETGTPEPADFRFDVDRVEDCGTTCRDVTLSVRNRGGTDAENVEMAVRLLADGDEVWRGTQPFDRVEAGESRTVTRRVEIGYFDGARIQANDGYVTIETTITWDGGRQSFSERRKVA</sequence>
<reference evidence="2 3" key="1">
    <citation type="journal article" date="2019" name="Int. J. Syst. Evol. Microbiol.">
        <title>The Global Catalogue of Microorganisms (GCM) 10K type strain sequencing project: providing services to taxonomists for standard genome sequencing and annotation.</title>
        <authorList>
            <consortium name="The Broad Institute Genomics Platform"/>
            <consortium name="The Broad Institute Genome Sequencing Center for Infectious Disease"/>
            <person name="Wu L."/>
            <person name="Ma J."/>
        </authorList>
    </citation>
    <scope>NUCLEOTIDE SEQUENCE [LARGE SCALE GENOMIC DNA]</scope>
    <source>
        <strain evidence="2 3">CGMCC 1.12553</strain>
    </source>
</reference>
<organism evidence="2 3">
    <name type="scientific">Halobium salinum</name>
    <dbReference type="NCBI Taxonomy" id="1364940"/>
    <lineage>
        <taxon>Archaea</taxon>
        <taxon>Methanobacteriati</taxon>
        <taxon>Methanobacteriota</taxon>
        <taxon>Stenosarchaea group</taxon>
        <taxon>Halobacteria</taxon>
        <taxon>Halobacteriales</taxon>
        <taxon>Haloferacaceae</taxon>
        <taxon>Halobium</taxon>
    </lineage>
</organism>
<keyword evidence="3" id="KW-1185">Reference proteome</keyword>
<accession>A0ABD5PCI0</accession>
<proteinExistence type="predicted"/>
<evidence type="ECO:0000313" key="3">
    <source>
        <dbReference type="Proteomes" id="UP001595921"/>
    </source>
</evidence>
<feature type="compositionally biased region" description="Polar residues" evidence="1">
    <location>
        <begin position="33"/>
        <end position="50"/>
    </location>
</feature>
<dbReference type="AlphaFoldDB" id="A0ABD5PCI0"/>
<gene>
    <name evidence="2" type="ORF">ACFO0N_10775</name>
</gene>
<dbReference type="EMBL" id="JBHSDS010000006">
    <property type="protein sequence ID" value="MFC4358423.1"/>
    <property type="molecule type" value="Genomic_DNA"/>
</dbReference>
<protein>
    <submittedName>
        <fullName evidence="2">Uncharacterized protein</fullName>
    </submittedName>
</protein>
<feature type="compositionally biased region" description="Low complexity" evidence="1">
    <location>
        <begin position="101"/>
        <end position="119"/>
    </location>
</feature>
<dbReference type="Proteomes" id="UP001595921">
    <property type="component" value="Unassembled WGS sequence"/>
</dbReference>
<evidence type="ECO:0000313" key="2">
    <source>
        <dbReference type="EMBL" id="MFC4358423.1"/>
    </source>
</evidence>
<dbReference type="RefSeq" id="WP_267623854.1">
    <property type="nucleotide sequence ID" value="NZ_JAODIW010000008.1"/>
</dbReference>
<evidence type="ECO:0000256" key="1">
    <source>
        <dbReference type="SAM" id="MobiDB-lite"/>
    </source>
</evidence>
<name>A0ABD5PCI0_9EURY</name>